<organism evidence="4 5">
    <name type="scientific">Caenorhabditis nigoni</name>
    <dbReference type="NCBI Taxonomy" id="1611254"/>
    <lineage>
        <taxon>Eukaryota</taxon>
        <taxon>Metazoa</taxon>
        <taxon>Ecdysozoa</taxon>
        <taxon>Nematoda</taxon>
        <taxon>Chromadorea</taxon>
        <taxon>Rhabditida</taxon>
        <taxon>Rhabditina</taxon>
        <taxon>Rhabditomorpha</taxon>
        <taxon>Rhabditoidea</taxon>
        <taxon>Rhabditidae</taxon>
        <taxon>Peloderinae</taxon>
        <taxon>Caenorhabditis</taxon>
    </lineage>
</organism>
<feature type="chain" id="PRO_5013640248" evidence="3">
    <location>
        <begin position="20"/>
        <end position="1196"/>
    </location>
</feature>
<feature type="region of interest" description="Disordered" evidence="2">
    <location>
        <begin position="217"/>
        <end position="241"/>
    </location>
</feature>
<feature type="compositionally biased region" description="Basic residues" evidence="2">
    <location>
        <begin position="1187"/>
        <end position="1196"/>
    </location>
</feature>
<dbReference type="PANTHER" id="PTHR48209:SF2">
    <property type="entry name" value="FI24008P1"/>
    <property type="match status" value="1"/>
</dbReference>
<dbReference type="AlphaFoldDB" id="A0A2G5UTE2"/>
<keyword evidence="5" id="KW-1185">Reference proteome</keyword>
<feature type="compositionally biased region" description="Acidic residues" evidence="2">
    <location>
        <begin position="726"/>
        <end position="736"/>
    </location>
</feature>
<feature type="compositionally biased region" description="Basic and acidic residues" evidence="2">
    <location>
        <begin position="624"/>
        <end position="633"/>
    </location>
</feature>
<evidence type="ECO:0000256" key="2">
    <source>
        <dbReference type="SAM" id="MobiDB-lite"/>
    </source>
</evidence>
<feature type="compositionally biased region" description="Basic and acidic residues" evidence="2">
    <location>
        <begin position="826"/>
        <end position="837"/>
    </location>
</feature>
<dbReference type="EMBL" id="PDUG01000003">
    <property type="protein sequence ID" value="PIC42733.1"/>
    <property type="molecule type" value="Genomic_DNA"/>
</dbReference>
<sequence>MFKFYSIFILLLFLSKCLAGPTIIITGPGEENPAKIELLGHYVSESILKNVQSTQSDVLIFNSDDINDSLIGTTGNIQEINGVSLNKNVSTVAFTKDSIGEGREALEILLRTERALYVVEFGKSSSYWSEHADCWATSSVESESENTVWLCNKAMADIPLEISIEKTLVEKISLVPTSSFFLVSAASKKHDKKKMEEELEDEIQDIVEKSMKTVEKRKKDLVDDDDDDDDDNEFDNKHDPKRDHRLHCKYRKTCYETGKRGLIEPYDFSFDHIFHFWRAPATQQHHLQKTEDADQDGVPDSEDDDVNLADRKLVCKYRTACYKEHNIPLSDKQQERERSFMSAKLQVPQGKKRTLKDIAAKAVSGVKEREEEVKTRPLPKSLIVEKKLQEIENQLQKKLDCKYRKTCYETGELPDIEESSFSIPFLYSESKNEDDDDEDEQKPFSEMEDLERKHYCKYRKSCYESGKKPEIENELVIESFRDILDMPDVVETRKLTLQERCKYRKSCYETGVLPDLSRDDEHIEKVINKEVSSVVPSTVQDLKTLCKYRKSCYQEISESSSADIVQTIRKRRLIEKEVRKRRTRRHRRLHKRRAMMTRYGMTTGSASKYDKVEKTQKELQDIADAREHRKDAPAPKSVKIHGKKKVEKVVEEVVEQKIVDTVETQQESSAEDEREPEPEPEPAKQKKSKRSLKKVKEPEPEVEDIPEPEPVKKQKKSSKKIKEPAPEDEQEEEEPEPQPVKKTKKSSKKVTPVDPEDDDDVPVPVPIPVPVPVKTHTKKSQKQPEPEEDDKDDDDDAVPDQPAAQVSVKTSSSKGASDDDDDDKDGNEFDNQHDPKRDHRLHCKYRKTCYETGKRGLIEPYDFSLWHLVHFWAAPPSQQHHNYGKHKDSDGDGVPDIEDKDAAMADRKLSCKYRPSCYEKYDIPVGEKIVEREQKRTVKSDSAEDDDDDDDDEIERKIDPNAADRRLECKYRRSCYDSGVLPTIQQWSDAPTLSETIETNSKNMKFQKCKYRKSCYEAEGINDKEENAAENKEDLKKPHIQEKMKPVETSKDRHHHQSKHNKKKHQEPEDSDEDDDNDDKEEEQKEKQKKNKEEKKEDTKIHKQTDKETLEQEGREITLSVAEKSYCKYRKSCYASVEPKTTKQDHSGTMARRAGSGQKCHIYYLSCREAMSLPPKEKAPMGPNGKRLCRKVKKDN</sequence>
<feature type="compositionally biased region" description="Acidic residues" evidence="2">
    <location>
        <begin position="1069"/>
        <end position="1081"/>
    </location>
</feature>
<feature type="compositionally biased region" description="Acidic residues" evidence="2">
    <location>
        <begin position="943"/>
        <end position="953"/>
    </location>
</feature>
<keyword evidence="3" id="KW-0732">Signal</keyword>
<protein>
    <submittedName>
        <fullName evidence="4">Uncharacterized protein</fullName>
    </submittedName>
</protein>
<feature type="compositionally biased region" description="Basic and acidic residues" evidence="2">
    <location>
        <begin position="933"/>
        <end position="942"/>
    </location>
</feature>
<comment type="caution">
    <text evidence="4">The sequence shown here is derived from an EMBL/GenBank/DDBJ whole genome shotgun (WGS) entry which is preliminary data.</text>
</comment>
<feature type="signal peptide" evidence="3">
    <location>
        <begin position="1"/>
        <end position="19"/>
    </location>
</feature>
<feature type="compositionally biased region" description="Acidic residues" evidence="2">
    <location>
        <begin position="293"/>
        <end position="305"/>
    </location>
</feature>
<feature type="region of interest" description="Disordered" evidence="2">
    <location>
        <begin position="657"/>
        <end position="844"/>
    </location>
</feature>
<gene>
    <name evidence="4" type="primary">Cni-T12D8.9</name>
    <name evidence="4" type="synonym">Cnig_chr_III.g9712</name>
    <name evidence="4" type="ORF">B9Z55_009712</name>
</gene>
<reference evidence="5" key="1">
    <citation type="submission" date="2017-10" db="EMBL/GenBank/DDBJ databases">
        <title>Rapid genome shrinkage in a self-fertile nematode reveals novel sperm competition proteins.</title>
        <authorList>
            <person name="Yin D."/>
            <person name="Schwarz E.M."/>
            <person name="Thomas C.G."/>
            <person name="Felde R.L."/>
            <person name="Korf I.F."/>
            <person name="Cutter A.D."/>
            <person name="Schartner C.M."/>
            <person name="Ralston E.J."/>
            <person name="Meyer B.J."/>
            <person name="Haag E.S."/>
        </authorList>
    </citation>
    <scope>NUCLEOTIDE SEQUENCE [LARGE SCALE GENOMIC DNA]</scope>
    <source>
        <strain evidence="5">JU1422</strain>
    </source>
</reference>
<feature type="region of interest" description="Disordered" evidence="2">
    <location>
        <begin position="1174"/>
        <end position="1196"/>
    </location>
</feature>
<feature type="compositionally biased region" description="Low complexity" evidence="2">
    <location>
        <begin position="799"/>
        <end position="815"/>
    </location>
</feature>
<dbReference type="PANTHER" id="PTHR48209">
    <property type="entry name" value="AGL056WP"/>
    <property type="match status" value="1"/>
</dbReference>
<feature type="region of interest" description="Disordered" evidence="2">
    <location>
        <begin position="285"/>
        <end position="305"/>
    </location>
</feature>
<feature type="compositionally biased region" description="Acidic residues" evidence="2">
    <location>
        <begin position="222"/>
        <end position="233"/>
    </location>
</feature>
<dbReference type="OrthoDB" id="5841829at2759"/>
<evidence type="ECO:0000256" key="1">
    <source>
        <dbReference type="SAM" id="Coils"/>
    </source>
</evidence>
<evidence type="ECO:0000256" key="3">
    <source>
        <dbReference type="SAM" id="SignalP"/>
    </source>
</evidence>
<feature type="region of interest" description="Disordered" evidence="2">
    <location>
        <begin position="933"/>
        <end position="959"/>
    </location>
</feature>
<evidence type="ECO:0000313" key="5">
    <source>
        <dbReference type="Proteomes" id="UP000230233"/>
    </source>
</evidence>
<name>A0A2G5UTE2_9PELO</name>
<feature type="compositionally biased region" description="Acidic residues" evidence="2">
    <location>
        <begin position="669"/>
        <end position="680"/>
    </location>
</feature>
<dbReference type="Proteomes" id="UP000230233">
    <property type="component" value="Chromosome III"/>
</dbReference>
<keyword evidence="1" id="KW-0175">Coiled coil</keyword>
<proteinExistence type="predicted"/>
<feature type="region of interest" description="Disordered" evidence="2">
    <location>
        <begin position="624"/>
        <end position="644"/>
    </location>
</feature>
<evidence type="ECO:0000313" key="4">
    <source>
        <dbReference type="EMBL" id="PIC42733.1"/>
    </source>
</evidence>
<feature type="compositionally biased region" description="Basic and acidic residues" evidence="2">
    <location>
        <begin position="1082"/>
        <end position="1116"/>
    </location>
</feature>
<feature type="region of interest" description="Disordered" evidence="2">
    <location>
        <begin position="879"/>
        <end position="898"/>
    </location>
</feature>
<feature type="coiled-coil region" evidence="1">
    <location>
        <begin position="185"/>
        <end position="212"/>
    </location>
</feature>
<accession>A0A2G5UTE2</accession>
<feature type="compositionally biased region" description="Basic residues" evidence="2">
    <location>
        <begin position="1052"/>
        <end position="1065"/>
    </location>
</feature>
<feature type="region of interest" description="Disordered" evidence="2">
    <location>
        <begin position="1019"/>
        <end position="1117"/>
    </location>
</feature>
<feature type="compositionally biased region" description="Acidic residues" evidence="2">
    <location>
        <begin position="786"/>
        <end position="798"/>
    </location>
</feature>
<feature type="compositionally biased region" description="Basic and acidic residues" evidence="2">
    <location>
        <begin position="1021"/>
        <end position="1051"/>
    </location>
</feature>